<keyword evidence="6" id="KW-0418">Kinase</keyword>
<dbReference type="SUPFAM" id="SSF47384">
    <property type="entry name" value="Homodimeric domain of signal transducing histidine kinase"/>
    <property type="match status" value="1"/>
</dbReference>
<keyword evidence="3" id="KW-0597">Phosphoprotein</keyword>
<dbReference type="GeneID" id="78363408"/>
<dbReference type="PANTHER" id="PTHR43065:SF10">
    <property type="entry name" value="PEROXIDE STRESS-ACTIVATED HISTIDINE KINASE MAK3"/>
    <property type="match status" value="1"/>
</dbReference>
<keyword evidence="10" id="KW-1133">Transmembrane helix</keyword>
<reference evidence="14" key="1">
    <citation type="submission" date="2017-05" db="EMBL/GenBank/DDBJ databases">
        <title>Improved OligoMM genomes.</title>
        <authorList>
            <person name="Garzetti D."/>
        </authorList>
    </citation>
    <scope>NUCLEOTIDE SEQUENCE [LARGE SCALE GENOMIC DNA]</scope>
    <source>
        <strain evidence="14">YL45</strain>
    </source>
</reference>
<dbReference type="EC" id="2.7.13.3" evidence="2"/>
<evidence type="ECO:0000256" key="10">
    <source>
        <dbReference type="SAM" id="Phobius"/>
    </source>
</evidence>
<dbReference type="EMBL" id="NHMP01000001">
    <property type="protein sequence ID" value="OXE51203.1"/>
    <property type="molecule type" value="Genomic_DNA"/>
</dbReference>
<dbReference type="CDD" id="cd00082">
    <property type="entry name" value="HisKA"/>
    <property type="match status" value="1"/>
</dbReference>
<evidence type="ECO:0000256" key="8">
    <source>
        <dbReference type="ARBA" id="ARBA00023012"/>
    </source>
</evidence>
<dbReference type="PANTHER" id="PTHR43065">
    <property type="entry name" value="SENSOR HISTIDINE KINASE"/>
    <property type="match status" value="1"/>
</dbReference>
<evidence type="ECO:0000256" key="5">
    <source>
        <dbReference type="ARBA" id="ARBA00022741"/>
    </source>
</evidence>
<evidence type="ECO:0000313" key="14">
    <source>
        <dbReference type="Proteomes" id="UP000214610"/>
    </source>
</evidence>
<dbReference type="RefSeq" id="WP_084081426.1">
    <property type="nucleotide sequence ID" value="NZ_CAPFQK010000004.1"/>
</dbReference>
<keyword evidence="7" id="KW-0067">ATP-binding</keyword>
<proteinExistence type="predicted"/>
<dbReference type="Gene3D" id="3.40.190.10">
    <property type="entry name" value="Periplasmic binding protein-like II"/>
    <property type="match status" value="1"/>
</dbReference>
<dbReference type="SUPFAM" id="SSF53850">
    <property type="entry name" value="Periplasmic binding protein-like II"/>
    <property type="match status" value="1"/>
</dbReference>
<keyword evidence="9" id="KW-0175">Coiled coil</keyword>
<dbReference type="SUPFAM" id="SSF55874">
    <property type="entry name" value="ATPase domain of HSP90 chaperone/DNA topoisomerase II/histidine kinase"/>
    <property type="match status" value="1"/>
</dbReference>
<name>A0A227KRT8_9BURK</name>
<feature type="chain" id="PRO_5012533753" description="histidine kinase" evidence="11">
    <location>
        <begin position="33"/>
        <end position="598"/>
    </location>
</feature>
<feature type="transmembrane region" description="Helical" evidence="10">
    <location>
        <begin position="312"/>
        <end position="337"/>
    </location>
</feature>
<evidence type="ECO:0000256" key="1">
    <source>
        <dbReference type="ARBA" id="ARBA00000085"/>
    </source>
</evidence>
<keyword evidence="11" id="KW-0732">Signal</keyword>
<evidence type="ECO:0000256" key="7">
    <source>
        <dbReference type="ARBA" id="ARBA00022840"/>
    </source>
</evidence>
<keyword evidence="14" id="KW-1185">Reference proteome</keyword>
<evidence type="ECO:0000259" key="12">
    <source>
        <dbReference type="PROSITE" id="PS50109"/>
    </source>
</evidence>
<dbReference type="PRINTS" id="PR00344">
    <property type="entry name" value="BCTRLSENSOR"/>
</dbReference>
<dbReference type="SMART" id="SM00387">
    <property type="entry name" value="HATPase_c"/>
    <property type="match status" value="1"/>
</dbReference>
<gene>
    <name evidence="13" type="ORF">ADH67_02605</name>
</gene>
<dbReference type="PROSITE" id="PS50109">
    <property type="entry name" value="HIS_KIN"/>
    <property type="match status" value="1"/>
</dbReference>
<evidence type="ECO:0000256" key="6">
    <source>
        <dbReference type="ARBA" id="ARBA00022777"/>
    </source>
</evidence>
<dbReference type="Pfam" id="PF12974">
    <property type="entry name" value="Phosphonate-bd"/>
    <property type="match status" value="1"/>
</dbReference>
<evidence type="ECO:0000313" key="13">
    <source>
        <dbReference type="EMBL" id="OXE51203.1"/>
    </source>
</evidence>
<keyword evidence="5" id="KW-0547">Nucleotide-binding</keyword>
<evidence type="ECO:0000256" key="2">
    <source>
        <dbReference type="ARBA" id="ARBA00012438"/>
    </source>
</evidence>
<evidence type="ECO:0000256" key="4">
    <source>
        <dbReference type="ARBA" id="ARBA00022679"/>
    </source>
</evidence>
<comment type="catalytic activity">
    <reaction evidence="1">
        <text>ATP + protein L-histidine = ADP + protein N-phospho-L-histidine.</text>
        <dbReference type="EC" id="2.7.13.3"/>
    </reaction>
</comment>
<feature type="signal peptide" evidence="11">
    <location>
        <begin position="1"/>
        <end position="32"/>
    </location>
</feature>
<evidence type="ECO:0000256" key="9">
    <source>
        <dbReference type="SAM" id="Coils"/>
    </source>
</evidence>
<dbReference type="GO" id="GO:0005524">
    <property type="term" value="F:ATP binding"/>
    <property type="evidence" value="ECO:0007669"/>
    <property type="project" value="UniProtKB-KW"/>
</dbReference>
<evidence type="ECO:0000256" key="3">
    <source>
        <dbReference type="ARBA" id="ARBA00022553"/>
    </source>
</evidence>
<evidence type="ECO:0000256" key="11">
    <source>
        <dbReference type="SAM" id="SignalP"/>
    </source>
</evidence>
<dbReference type="AlphaFoldDB" id="A0A227KRT8"/>
<dbReference type="InterPro" id="IPR003661">
    <property type="entry name" value="HisK_dim/P_dom"/>
</dbReference>
<dbReference type="GO" id="GO:0000155">
    <property type="term" value="F:phosphorelay sensor kinase activity"/>
    <property type="evidence" value="ECO:0007669"/>
    <property type="project" value="InterPro"/>
</dbReference>
<organism evidence="13 14">
    <name type="scientific">Turicimonas muris</name>
    <dbReference type="NCBI Taxonomy" id="1796652"/>
    <lineage>
        <taxon>Bacteria</taxon>
        <taxon>Pseudomonadati</taxon>
        <taxon>Pseudomonadota</taxon>
        <taxon>Betaproteobacteria</taxon>
        <taxon>Burkholderiales</taxon>
        <taxon>Sutterellaceae</taxon>
        <taxon>Turicimonas</taxon>
    </lineage>
</organism>
<dbReference type="Pfam" id="PF02518">
    <property type="entry name" value="HATPase_c"/>
    <property type="match status" value="1"/>
</dbReference>
<protein>
    <recommendedName>
        <fullName evidence="2">histidine kinase</fullName>
        <ecNumber evidence="2">2.7.13.3</ecNumber>
    </recommendedName>
</protein>
<dbReference type="Gene3D" id="1.10.287.130">
    <property type="match status" value="1"/>
</dbReference>
<comment type="caution">
    <text evidence="13">The sequence shown here is derived from an EMBL/GenBank/DDBJ whole genome shotgun (WGS) entry which is preliminary data.</text>
</comment>
<dbReference type="Gene3D" id="3.30.565.10">
    <property type="entry name" value="Histidine kinase-like ATPase, C-terminal domain"/>
    <property type="match status" value="1"/>
</dbReference>
<accession>A0A227KRT8</accession>
<dbReference type="Proteomes" id="UP000214610">
    <property type="component" value="Unassembled WGS sequence"/>
</dbReference>
<keyword evidence="10" id="KW-0472">Membrane</keyword>
<dbReference type="InterPro" id="IPR036890">
    <property type="entry name" value="HATPase_C_sf"/>
</dbReference>
<keyword evidence="8" id="KW-0902">Two-component regulatory system</keyword>
<dbReference type="Pfam" id="PF00512">
    <property type="entry name" value="HisKA"/>
    <property type="match status" value="1"/>
</dbReference>
<feature type="domain" description="Histidine kinase" evidence="12">
    <location>
        <begin position="380"/>
        <end position="591"/>
    </location>
</feature>
<dbReference type="InterPro" id="IPR003594">
    <property type="entry name" value="HATPase_dom"/>
</dbReference>
<dbReference type="InterPro" id="IPR005467">
    <property type="entry name" value="His_kinase_dom"/>
</dbReference>
<keyword evidence="4" id="KW-0808">Transferase</keyword>
<feature type="coiled-coil region" evidence="9">
    <location>
        <begin position="344"/>
        <end position="371"/>
    </location>
</feature>
<keyword evidence="10" id="KW-0812">Transmembrane</keyword>
<sequence length="598" mass="66797">MPSKNRTTDRACLWKQPIVSFLLLFFVCPVNAVTVDAQVVDEDKSIVETIATTLDHLREEISQEYFELRYLSREELIGRKDNPAFFFITDAATFASLIDYGAWAVGAMKNPLAIDSSHTSGAAFVARKERSDITSLMDIKDKTIIGMSQAASLSTLIGLKELQRLFGSSFSPNDVKYTGAPVEKVIHQIIAGKGDVGIVDACLLERMEKDGNIPQGALKVISAKDSKDLKCKHSTELYPGWVLAASKPSNLLTAKERDLILQVTSALQTVPKLPGLMEWTEPADNSVVMTLLNDVEEQNKGKEHWENFLRKYFPWFIGFLGFLVLILVHSFYVSWLVRKRTSQLTASMKKAHDLQQEVNSEQEKISSMERAGIAAQLSSLIAHELQQPLNAITNFSRGLRIREERGNLREDVLRETLIKITEQSETAAKIVGKVRNYAKQRQSEHKILGVLSQLKASIQKFQQIKGKEIPIVLSGKEEYLVEADAMELDLVFYNLLKNAWEACKDQNEPQININVSASGRNVFIRFTDNGPRVNQGLVESMFVPGISTKSDGLGLGLSICRGLAEAHGGNLKAFLDEENRLVMELELPKISEIKERGE</sequence>
<dbReference type="InterPro" id="IPR036097">
    <property type="entry name" value="HisK_dim/P_sf"/>
</dbReference>
<dbReference type="InterPro" id="IPR004358">
    <property type="entry name" value="Sig_transdc_His_kin-like_C"/>
</dbReference>